<dbReference type="Pfam" id="PF00903">
    <property type="entry name" value="Glyoxalase"/>
    <property type="match status" value="1"/>
</dbReference>
<reference evidence="17" key="3">
    <citation type="submission" date="2018-07" db="EMBL/GenBank/DDBJ databases">
        <authorList>
            <consortium name="PulseNet: The National Subtyping Network for Foodborne Disease Surveillance"/>
            <person name="Tarr C.L."/>
            <person name="Trees E."/>
            <person name="Katz L.S."/>
            <person name="Carleton-Romer H.A."/>
            <person name="Stroika S."/>
            <person name="Kucerova Z."/>
            <person name="Roache K.F."/>
            <person name="Sabol A.L."/>
            <person name="Besser J."/>
            <person name="Gerner-Smidt P."/>
        </authorList>
    </citation>
    <scope>NUCLEOTIDE SEQUENCE</scope>
    <source>
        <strain evidence="17">PNUSAS004609</strain>
    </source>
</reference>
<evidence type="ECO:0000313" key="14">
    <source>
        <dbReference type="EMBL" id="EDA9516860.1"/>
    </source>
</evidence>
<evidence type="ECO:0000313" key="17">
    <source>
        <dbReference type="EMBL" id="EDC8693263.1"/>
    </source>
</evidence>
<organism evidence="19">
    <name type="scientific">Salmonella enterica subsp. enterica serovar Heidelberg</name>
    <dbReference type="NCBI Taxonomy" id="611"/>
    <lineage>
        <taxon>Bacteria</taxon>
        <taxon>Pseudomonadati</taxon>
        <taxon>Pseudomonadota</taxon>
        <taxon>Gammaproteobacteria</taxon>
        <taxon>Enterobacterales</taxon>
        <taxon>Enterobacteriaceae</taxon>
        <taxon>Salmonella</taxon>
    </lineage>
</organism>
<dbReference type="PROSITE" id="PS51819">
    <property type="entry name" value="VOC"/>
    <property type="match status" value="1"/>
</dbReference>
<evidence type="ECO:0000313" key="20">
    <source>
        <dbReference type="EMBL" id="HAE8483191.1"/>
    </source>
</evidence>
<dbReference type="GO" id="GO:0046677">
    <property type="term" value="P:response to antibiotic"/>
    <property type="evidence" value="ECO:0007669"/>
    <property type="project" value="UniProtKB-KW"/>
</dbReference>
<dbReference type="InterPro" id="IPR037523">
    <property type="entry name" value="VOC_core"/>
</dbReference>
<dbReference type="CDD" id="cd08350">
    <property type="entry name" value="BLMT_like"/>
    <property type="match status" value="1"/>
</dbReference>
<dbReference type="EMBL" id="AALLTU010000051">
    <property type="protein sequence ID" value="EDA9516860.1"/>
    <property type="molecule type" value="Genomic_DNA"/>
</dbReference>
<dbReference type="AlphaFoldDB" id="A0A5I7I6N3"/>
<dbReference type="PRINTS" id="PR00311">
    <property type="entry name" value="BLEOMYCINRST"/>
</dbReference>
<evidence type="ECO:0000313" key="10">
    <source>
        <dbReference type="EMBL" id="EBO3034194.1"/>
    </source>
</evidence>
<evidence type="ECO:0000313" key="8">
    <source>
        <dbReference type="EMBL" id="EBN0466019.1"/>
    </source>
</evidence>
<dbReference type="Gene3D" id="3.10.180.10">
    <property type="entry name" value="2,3-Dihydroxybiphenyl 1,2-Dioxygenase, domain 1"/>
    <property type="match status" value="1"/>
</dbReference>
<evidence type="ECO:0000313" key="19">
    <source>
        <dbReference type="EMBL" id="HAE8483039.1"/>
    </source>
</evidence>
<evidence type="ECO:0000313" key="12">
    <source>
        <dbReference type="EMBL" id="ECI2229737.1"/>
    </source>
</evidence>
<comment type="similarity">
    <text evidence="1">Belongs to the bleomycin resistance protein family.</text>
</comment>
<dbReference type="EMBL" id="AAGEEU010000050">
    <property type="protein sequence ID" value="EBM9358037.1"/>
    <property type="molecule type" value="Genomic_DNA"/>
</dbReference>
<dbReference type="NCBIfam" id="NF000005">
    <property type="entry name" value="ble_BLMT"/>
    <property type="match status" value="1"/>
</dbReference>
<dbReference type="EMBL" id="AAGIBR010000076">
    <property type="protein sequence ID" value="EBO3034128.1"/>
    <property type="molecule type" value="Genomic_DNA"/>
</dbReference>
<dbReference type="EMBL" id="AALLWY010000101">
    <property type="protein sequence ID" value="EDA9892028.1"/>
    <property type="molecule type" value="Genomic_DNA"/>
</dbReference>
<evidence type="ECO:0000313" key="18">
    <source>
        <dbReference type="EMBL" id="EDC8693314.1"/>
    </source>
</evidence>
<evidence type="ECO:0000313" key="11">
    <source>
        <dbReference type="EMBL" id="ECI2229648.1"/>
    </source>
</evidence>
<dbReference type="EMBL" id="DAATFA010000130">
    <property type="protein sequence ID" value="HAE8483191.1"/>
    <property type="molecule type" value="Genomic_DNA"/>
</dbReference>
<dbReference type="EMBL" id="AALSIP010000114">
    <property type="protein sequence ID" value="EDC8693263.1"/>
    <property type="molecule type" value="Genomic_DNA"/>
</dbReference>
<proteinExistence type="inferred from homology"/>
<evidence type="ECO:0000313" key="6">
    <source>
        <dbReference type="EMBL" id="EBM9358037.1"/>
    </source>
</evidence>
<dbReference type="SMR" id="A0A5I7I6N3"/>
<dbReference type="EMBL" id="AAGEOC010000111">
    <property type="protein sequence ID" value="EBN0466019.1"/>
    <property type="molecule type" value="Genomic_DNA"/>
</dbReference>
<dbReference type="EMBL" id="AALSIP010000139">
    <property type="protein sequence ID" value="EDC8693314.1"/>
    <property type="molecule type" value="Genomic_DNA"/>
</dbReference>
<dbReference type="EMBL" id="DAATFA010000070">
    <property type="protein sequence ID" value="HAE8483039.1"/>
    <property type="molecule type" value="Genomic_DNA"/>
</dbReference>
<dbReference type="InterPro" id="IPR000335">
    <property type="entry name" value="Bleomycin-R"/>
</dbReference>
<accession>A0A5I7I6N3</accession>
<evidence type="ECO:0000256" key="3">
    <source>
        <dbReference type="ARBA" id="ARBA00023251"/>
    </source>
</evidence>
<dbReference type="EMBL" id="AALLWY010000100">
    <property type="protein sequence ID" value="EDA9892025.1"/>
    <property type="molecule type" value="Genomic_DNA"/>
</dbReference>
<dbReference type="RefSeq" id="WP_000131935.1">
    <property type="nucleotide sequence ID" value="NZ_CP027411.1"/>
</dbReference>
<evidence type="ECO:0000256" key="1">
    <source>
        <dbReference type="ARBA" id="ARBA00011051"/>
    </source>
</evidence>
<evidence type="ECO:0000313" key="15">
    <source>
        <dbReference type="EMBL" id="EDA9892025.1"/>
    </source>
</evidence>
<dbReference type="InterPro" id="IPR029068">
    <property type="entry name" value="Glyas_Bleomycin-R_OHBP_Dase"/>
</dbReference>
<dbReference type="EMBL" id="AAGIBR010000098">
    <property type="protein sequence ID" value="EBO3034194.1"/>
    <property type="molecule type" value="Genomic_DNA"/>
</dbReference>
<evidence type="ECO:0000313" key="13">
    <source>
        <dbReference type="EMBL" id="EDA9516825.1"/>
    </source>
</evidence>
<dbReference type="EMBL" id="AAGEEU010000038">
    <property type="protein sequence ID" value="EBM9357993.1"/>
    <property type="molecule type" value="Genomic_DNA"/>
</dbReference>
<keyword evidence="3" id="KW-0046">Antibiotic resistance</keyword>
<dbReference type="InterPro" id="IPR004360">
    <property type="entry name" value="Glyas_Fos-R_dOase_dom"/>
</dbReference>
<evidence type="ECO:0000259" key="4">
    <source>
        <dbReference type="PROSITE" id="PS51819"/>
    </source>
</evidence>
<dbReference type="EMBL" id="AAIUMG010000035">
    <property type="protein sequence ID" value="ECI2229648.1"/>
    <property type="molecule type" value="Genomic_DNA"/>
</dbReference>
<gene>
    <name evidence="7" type="ORF">AC330_25195</name>
    <name evidence="8" type="ORF">AC330_25680</name>
    <name evidence="11" type="ORF">AR882_25435</name>
    <name evidence="12" type="ORF">AR882_25945</name>
    <name evidence="13" type="ORF">AXS81_24490</name>
    <name evidence="14" type="ORF">AXS81_24685</name>
    <name evidence="15" type="ORF">AXT66_24945</name>
    <name evidence="16" type="ORF">AXT66_24960</name>
    <name evidence="17" type="ORF">BKZ94_24375</name>
    <name evidence="18" type="ORF">BKZ94_24665</name>
    <name evidence="19" type="ORF">GNA60_005342</name>
    <name evidence="20" type="ORF">GNA60_005512</name>
    <name evidence="9" type="ORF">IL95_25165</name>
    <name evidence="10" type="ORF">IL95_25550</name>
    <name evidence="5" type="ORF">JU32_25180</name>
    <name evidence="6" type="ORF">JU32_25420</name>
</gene>
<reference evidence="19" key="1">
    <citation type="journal article" date="2018" name="Genome Biol.">
        <title>SKESA: strategic k-mer extension for scrupulous assemblies.</title>
        <authorList>
            <person name="Souvorov A."/>
            <person name="Agarwala R."/>
            <person name="Lipman D.J."/>
        </authorList>
    </citation>
    <scope>NUCLEOTIDE SEQUENCE</scope>
    <source>
        <strain evidence="19">NCTR-SF146</strain>
    </source>
</reference>
<evidence type="ECO:0000256" key="2">
    <source>
        <dbReference type="ARBA" id="ARBA00021572"/>
    </source>
</evidence>
<sequence>MTDQATPNLPSRDFDSTAAFYERLGFGIVFRDAGWMILQRGDLMLEFFAHPGLDPLASWFSCCLRLDDLAEFYRQCKSVGIQETSSGYPRIHAPELQEWGGTMAALVDPDGTLLRLIQNELLAGIS</sequence>
<evidence type="ECO:0000313" key="9">
    <source>
        <dbReference type="EMBL" id="EBO3034128.1"/>
    </source>
</evidence>
<evidence type="ECO:0000313" key="5">
    <source>
        <dbReference type="EMBL" id="EBM9357993.1"/>
    </source>
</evidence>
<name>A0A5I7I6N3_SALET</name>
<evidence type="ECO:0000313" key="16">
    <source>
        <dbReference type="EMBL" id="EDA9892028.1"/>
    </source>
</evidence>
<comment type="caution">
    <text evidence="19">The sequence shown here is derived from an EMBL/GenBank/DDBJ whole genome shotgun (WGS) entry which is preliminary data.</text>
</comment>
<feature type="domain" description="VOC" evidence="4">
    <location>
        <begin position="1"/>
        <end position="119"/>
    </location>
</feature>
<dbReference type="EMBL" id="AAIUMG010000057">
    <property type="protein sequence ID" value="ECI2229737.1"/>
    <property type="molecule type" value="Genomic_DNA"/>
</dbReference>
<evidence type="ECO:0000313" key="7">
    <source>
        <dbReference type="EMBL" id="EBN0465931.1"/>
    </source>
</evidence>
<dbReference type="EMBL" id="AALLTU010000042">
    <property type="protein sequence ID" value="EDA9516825.1"/>
    <property type="molecule type" value="Genomic_DNA"/>
</dbReference>
<reference evidence="19" key="2">
    <citation type="submission" date="2018-07" db="EMBL/GenBank/DDBJ databases">
        <authorList>
            <consortium name="NCBI Pathogen Detection Project"/>
        </authorList>
    </citation>
    <scope>NUCLEOTIDE SEQUENCE</scope>
    <source>
        <strain evidence="19">NCTR-SF146</strain>
    </source>
</reference>
<protein>
    <recommendedName>
        <fullName evidence="2">Bleomycin resistance protein</fullName>
    </recommendedName>
</protein>
<reference evidence="7" key="4">
    <citation type="submission" date="2019-07" db="EMBL/GenBank/DDBJ databases">
        <authorList>
            <consortium name="GenomeTrakr network: Whole genome sequencing for foodborne pathogen traceback"/>
        </authorList>
    </citation>
    <scope>NUCLEOTIDE SEQUENCE</scope>
    <source>
        <strain evidence="13">CFSAN032010</strain>
        <strain evidence="15">CFSAN032095</strain>
        <strain evidence="11">CVM-N19843</strain>
        <strain evidence="9">NY-20054</strain>
        <strain evidence="7">NY-N14645</strain>
        <strain evidence="5">WAPHL_SAL-A00492</strain>
    </source>
</reference>
<dbReference type="EMBL" id="AAGEOC010000082">
    <property type="protein sequence ID" value="EBN0465931.1"/>
    <property type="molecule type" value="Genomic_DNA"/>
</dbReference>
<dbReference type="SUPFAM" id="SSF54593">
    <property type="entry name" value="Glyoxalase/Bleomycin resistance protein/Dihydroxybiphenyl dioxygenase"/>
    <property type="match status" value="1"/>
</dbReference>